<protein>
    <submittedName>
        <fullName evidence="2">Uncharacterized protein</fullName>
    </submittedName>
</protein>
<evidence type="ECO:0000313" key="2">
    <source>
        <dbReference type="EMBL" id="JAH57057.1"/>
    </source>
</evidence>
<dbReference type="EMBL" id="GBXM01051520">
    <property type="protein sequence ID" value="JAH57057.1"/>
    <property type="molecule type" value="Transcribed_RNA"/>
</dbReference>
<proteinExistence type="predicted"/>
<evidence type="ECO:0000256" key="1">
    <source>
        <dbReference type="SAM" id="MobiDB-lite"/>
    </source>
</evidence>
<sequence>MSICGYGPHAQSSTGGHLSVYQWGACTRTASSLSGKSLDQKTQSTSTPLSLPKSVSVTLLTQV</sequence>
<organism evidence="2">
    <name type="scientific">Anguilla anguilla</name>
    <name type="common">European freshwater eel</name>
    <name type="synonym">Muraena anguilla</name>
    <dbReference type="NCBI Taxonomy" id="7936"/>
    <lineage>
        <taxon>Eukaryota</taxon>
        <taxon>Metazoa</taxon>
        <taxon>Chordata</taxon>
        <taxon>Craniata</taxon>
        <taxon>Vertebrata</taxon>
        <taxon>Euteleostomi</taxon>
        <taxon>Actinopterygii</taxon>
        <taxon>Neopterygii</taxon>
        <taxon>Teleostei</taxon>
        <taxon>Anguilliformes</taxon>
        <taxon>Anguillidae</taxon>
        <taxon>Anguilla</taxon>
    </lineage>
</organism>
<reference evidence="2" key="2">
    <citation type="journal article" date="2015" name="Fish Shellfish Immunol.">
        <title>Early steps in the European eel (Anguilla anguilla)-Vibrio vulnificus interaction in the gills: Role of the RtxA13 toxin.</title>
        <authorList>
            <person name="Callol A."/>
            <person name="Pajuelo D."/>
            <person name="Ebbesson L."/>
            <person name="Teles M."/>
            <person name="MacKenzie S."/>
            <person name="Amaro C."/>
        </authorList>
    </citation>
    <scope>NUCLEOTIDE SEQUENCE</scope>
</reference>
<dbReference type="AlphaFoldDB" id="A0A0E9TUA9"/>
<reference evidence="2" key="1">
    <citation type="submission" date="2014-11" db="EMBL/GenBank/DDBJ databases">
        <authorList>
            <person name="Amaro Gonzalez C."/>
        </authorList>
    </citation>
    <scope>NUCLEOTIDE SEQUENCE</scope>
</reference>
<feature type="region of interest" description="Disordered" evidence="1">
    <location>
        <begin position="32"/>
        <end position="63"/>
    </location>
</feature>
<name>A0A0E9TUA9_ANGAN</name>
<accession>A0A0E9TUA9</accession>